<sequence length="278" mass="28895">MKSLANEFFINMADGARRHQAANADQYELVVNGIRNESDLAQQVALVEQMMATGVDAIVIAPADSKGLLPVARRAAAQGIVVVNIDNRFDREILAGMDISIPFVGPDNRAGARKVGDVLAAELKAGDQVAIIGGNPGAFNAQQRQAGFEDAMRAADIEIVSVQAADWEQARAANVAAAILGENPELKALLCANDSMALGAVAAVRQSGRAGEVLIVGFDNISAANSLVQSGEMLATANQYGDQLAVFGIEYALEILASGQAPADRDTPVDVVKAGAGQ</sequence>
<dbReference type="OrthoDB" id="5592879at2"/>
<comment type="caution">
    <text evidence="5">The sequence shown here is derived from an EMBL/GenBank/DDBJ whole genome shotgun (WGS) entry which is preliminary data.</text>
</comment>
<dbReference type="SUPFAM" id="SSF53822">
    <property type="entry name" value="Periplasmic binding protein-like I"/>
    <property type="match status" value="1"/>
</dbReference>
<evidence type="ECO:0000256" key="1">
    <source>
        <dbReference type="ARBA" id="ARBA00004196"/>
    </source>
</evidence>
<evidence type="ECO:0000259" key="4">
    <source>
        <dbReference type="Pfam" id="PF13407"/>
    </source>
</evidence>
<evidence type="ECO:0000313" key="5">
    <source>
        <dbReference type="EMBL" id="PLW81199.1"/>
    </source>
</evidence>
<feature type="domain" description="Periplasmic binding protein" evidence="4">
    <location>
        <begin position="1"/>
        <end position="257"/>
    </location>
</feature>
<protein>
    <submittedName>
        <fullName evidence="5">LacI family transcriptional regulator</fullName>
    </submittedName>
</protein>
<keyword evidence="3" id="KW-0732">Signal</keyword>
<evidence type="ECO:0000256" key="3">
    <source>
        <dbReference type="ARBA" id="ARBA00022729"/>
    </source>
</evidence>
<organism evidence="5 6">
    <name type="scientific">Kineobactrum sediminis</name>
    <dbReference type="NCBI Taxonomy" id="1905677"/>
    <lineage>
        <taxon>Bacteria</taxon>
        <taxon>Pseudomonadati</taxon>
        <taxon>Pseudomonadota</taxon>
        <taxon>Gammaproteobacteria</taxon>
        <taxon>Cellvibrionales</taxon>
        <taxon>Halieaceae</taxon>
        <taxon>Kineobactrum</taxon>
    </lineage>
</organism>
<evidence type="ECO:0000313" key="6">
    <source>
        <dbReference type="Proteomes" id="UP000234845"/>
    </source>
</evidence>
<keyword evidence="6" id="KW-1185">Reference proteome</keyword>
<dbReference type="PANTHER" id="PTHR46847">
    <property type="entry name" value="D-ALLOSE-BINDING PERIPLASMIC PROTEIN-RELATED"/>
    <property type="match status" value="1"/>
</dbReference>
<gene>
    <name evidence="5" type="ORF">CWI75_17225</name>
</gene>
<dbReference type="PANTHER" id="PTHR46847:SF1">
    <property type="entry name" value="D-ALLOSE-BINDING PERIPLASMIC PROTEIN-RELATED"/>
    <property type="match status" value="1"/>
</dbReference>
<evidence type="ECO:0000256" key="2">
    <source>
        <dbReference type="ARBA" id="ARBA00007639"/>
    </source>
</evidence>
<dbReference type="Pfam" id="PF13407">
    <property type="entry name" value="Peripla_BP_4"/>
    <property type="match status" value="1"/>
</dbReference>
<dbReference type="Proteomes" id="UP000234845">
    <property type="component" value="Unassembled WGS sequence"/>
</dbReference>
<accession>A0A2N5XYK3</accession>
<name>A0A2N5XYK3_9GAMM</name>
<dbReference type="GO" id="GO:0030313">
    <property type="term" value="C:cell envelope"/>
    <property type="evidence" value="ECO:0007669"/>
    <property type="project" value="UniProtKB-SubCell"/>
</dbReference>
<dbReference type="InterPro" id="IPR028082">
    <property type="entry name" value="Peripla_BP_I"/>
</dbReference>
<dbReference type="GO" id="GO:0030246">
    <property type="term" value="F:carbohydrate binding"/>
    <property type="evidence" value="ECO:0007669"/>
    <property type="project" value="UniProtKB-ARBA"/>
</dbReference>
<dbReference type="AlphaFoldDB" id="A0A2N5XYK3"/>
<comment type="subcellular location">
    <subcellularLocation>
        <location evidence="1">Cell envelope</location>
    </subcellularLocation>
</comment>
<comment type="similarity">
    <text evidence="2">Belongs to the bacterial solute-binding protein 2 family.</text>
</comment>
<dbReference type="GO" id="GO:0055085">
    <property type="term" value="P:transmembrane transport"/>
    <property type="evidence" value="ECO:0007669"/>
    <property type="project" value="UniProtKB-ARBA"/>
</dbReference>
<dbReference type="Gene3D" id="3.40.50.2300">
    <property type="match status" value="2"/>
</dbReference>
<dbReference type="InterPro" id="IPR025997">
    <property type="entry name" value="SBP_2_dom"/>
</dbReference>
<reference evidence="6" key="1">
    <citation type="submission" date="2017-11" db="EMBL/GenBank/DDBJ databases">
        <title>The draft genome sequence of Chromatocurvus sp. F02.</title>
        <authorList>
            <person name="Du Z.-J."/>
            <person name="Chang Y.-Q."/>
        </authorList>
    </citation>
    <scope>NUCLEOTIDE SEQUENCE [LARGE SCALE GENOMIC DNA]</scope>
    <source>
        <strain evidence="6">F02</strain>
    </source>
</reference>
<proteinExistence type="inferred from homology"/>
<dbReference type="EMBL" id="PKLZ01000016">
    <property type="protein sequence ID" value="PLW81199.1"/>
    <property type="molecule type" value="Genomic_DNA"/>
</dbReference>